<dbReference type="AlphaFoldDB" id="A0A8R1Y0G8"/>
<proteinExistence type="predicted"/>
<keyword evidence="2" id="KW-1185">Reference proteome</keyword>
<dbReference type="EnsemblMetazoa" id="OVOC8870.1">
    <property type="protein sequence ID" value="OVOC8870.1"/>
    <property type="gene ID" value="WBGene00245679"/>
</dbReference>
<reference evidence="1" key="2">
    <citation type="submission" date="2022-06" db="UniProtKB">
        <authorList>
            <consortium name="EnsemblMetazoa"/>
        </authorList>
    </citation>
    <scope>IDENTIFICATION</scope>
</reference>
<reference evidence="2" key="1">
    <citation type="submission" date="2013-10" db="EMBL/GenBank/DDBJ databases">
        <title>Genome sequencing of Onchocerca volvulus.</title>
        <authorList>
            <person name="Cotton J."/>
            <person name="Tsai J."/>
            <person name="Stanley E."/>
            <person name="Tracey A."/>
            <person name="Holroyd N."/>
            <person name="Lustigman S."/>
            <person name="Berriman M."/>
        </authorList>
    </citation>
    <scope>NUCLEOTIDE SEQUENCE</scope>
</reference>
<dbReference type="EMBL" id="CMVM020000250">
    <property type="status" value="NOT_ANNOTATED_CDS"/>
    <property type="molecule type" value="Genomic_DNA"/>
</dbReference>
<dbReference type="Proteomes" id="UP000024404">
    <property type="component" value="Unassembled WGS sequence"/>
</dbReference>
<protein>
    <submittedName>
        <fullName evidence="1">Uncharacterized protein</fullName>
    </submittedName>
</protein>
<sequence>MKKKGSDEELSFSLFFLSLQKVKTEEKDERRRPSLTDWLLLLVYWRPKNDQTIPSPLKLLYHYSMIIQYAMINHTEKTRMQRSQGSEFSLYESADSSSCLMIISANCNVIVIGS</sequence>
<name>A0A8R1Y0G8_ONCVO</name>
<evidence type="ECO:0000313" key="2">
    <source>
        <dbReference type="Proteomes" id="UP000024404"/>
    </source>
</evidence>
<accession>A0A8R1Y0G8</accession>
<evidence type="ECO:0000313" key="1">
    <source>
        <dbReference type="EnsemblMetazoa" id="OVOC8870.1"/>
    </source>
</evidence>
<organism evidence="1 2">
    <name type="scientific">Onchocerca volvulus</name>
    <dbReference type="NCBI Taxonomy" id="6282"/>
    <lineage>
        <taxon>Eukaryota</taxon>
        <taxon>Metazoa</taxon>
        <taxon>Ecdysozoa</taxon>
        <taxon>Nematoda</taxon>
        <taxon>Chromadorea</taxon>
        <taxon>Rhabditida</taxon>
        <taxon>Spirurina</taxon>
        <taxon>Spiruromorpha</taxon>
        <taxon>Filarioidea</taxon>
        <taxon>Onchocercidae</taxon>
        <taxon>Onchocerca</taxon>
    </lineage>
</organism>